<dbReference type="Proteomes" id="UP001054252">
    <property type="component" value="Unassembled WGS sequence"/>
</dbReference>
<keyword evidence="3" id="KW-1185">Reference proteome</keyword>
<evidence type="ECO:0000313" key="3">
    <source>
        <dbReference type="Proteomes" id="UP001054252"/>
    </source>
</evidence>
<name>A0AAV5M541_9ROSI</name>
<proteinExistence type="predicted"/>
<evidence type="ECO:0000256" key="1">
    <source>
        <dbReference type="SAM" id="MobiDB-lite"/>
    </source>
</evidence>
<evidence type="ECO:0000313" key="2">
    <source>
        <dbReference type="EMBL" id="GKV43762.1"/>
    </source>
</evidence>
<accession>A0AAV5M541</accession>
<dbReference type="EMBL" id="BPVZ01000172">
    <property type="protein sequence ID" value="GKV43762.1"/>
    <property type="molecule type" value="Genomic_DNA"/>
</dbReference>
<protein>
    <submittedName>
        <fullName evidence="2">Uncharacterized protein</fullName>
    </submittedName>
</protein>
<gene>
    <name evidence="2" type="ORF">SLEP1_g51014</name>
</gene>
<comment type="caution">
    <text evidence="2">The sequence shown here is derived from an EMBL/GenBank/DDBJ whole genome shotgun (WGS) entry which is preliminary data.</text>
</comment>
<reference evidence="2 3" key="1">
    <citation type="journal article" date="2021" name="Commun. Biol.">
        <title>The genome of Shorea leprosula (Dipterocarpaceae) highlights the ecological relevance of drought in aseasonal tropical rainforests.</title>
        <authorList>
            <person name="Ng K.K.S."/>
            <person name="Kobayashi M.J."/>
            <person name="Fawcett J.A."/>
            <person name="Hatakeyama M."/>
            <person name="Paape T."/>
            <person name="Ng C.H."/>
            <person name="Ang C.C."/>
            <person name="Tnah L.H."/>
            <person name="Lee C.T."/>
            <person name="Nishiyama T."/>
            <person name="Sese J."/>
            <person name="O'Brien M.J."/>
            <person name="Copetti D."/>
            <person name="Mohd Noor M.I."/>
            <person name="Ong R.C."/>
            <person name="Putra M."/>
            <person name="Sireger I.Z."/>
            <person name="Indrioko S."/>
            <person name="Kosugi Y."/>
            <person name="Izuno A."/>
            <person name="Isagi Y."/>
            <person name="Lee S.L."/>
            <person name="Shimizu K.K."/>
        </authorList>
    </citation>
    <scope>NUCLEOTIDE SEQUENCE [LARGE SCALE GENOMIC DNA]</scope>
    <source>
        <strain evidence="2">214</strain>
    </source>
</reference>
<dbReference type="AlphaFoldDB" id="A0AAV5M541"/>
<sequence>MRRPNWGSRTKTGISDEGSSGVHAGVFNADSLIEAKAFGYKTSIERGDWIGMEVRGGGSEKGKNRGGGEGGDDLRILEAGVGLVVAVALQLRWKLWRWQVNLGLWF</sequence>
<feature type="region of interest" description="Disordered" evidence="1">
    <location>
        <begin position="1"/>
        <end position="22"/>
    </location>
</feature>
<organism evidence="2 3">
    <name type="scientific">Rubroshorea leprosula</name>
    <dbReference type="NCBI Taxonomy" id="152421"/>
    <lineage>
        <taxon>Eukaryota</taxon>
        <taxon>Viridiplantae</taxon>
        <taxon>Streptophyta</taxon>
        <taxon>Embryophyta</taxon>
        <taxon>Tracheophyta</taxon>
        <taxon>Spermatophyta</taxon>
        <taxon>Magnoliopsida</taxon>
        <taxon>eudicotyledons</taxon>
        <taxon>Gunneridae</taxon>
        <taxon>Pentapetalae</taxon>
        <taxon>rosids</taxon>
        <taxon>malvids</taxon>
        <taxon>Malvales</taxon>
        <taxon>Dipterocarpaceae</taxon>
        <taxon>Rubroshorea</taxon>
    </lineage>
</organism>